<dbReference type="Proteomes" id="UP000735302">
    <property type="component" value="Unassembled WGS sequence"/>
</dbReference>
<feature type="region of interest" description="Disordered" evidence="1">
    <location>
        <begin position="365"/>
        <end position="436"/>
    </location>
</feature>
<name>A0AAV4AXC6_9GAST</name>
<feature type="region of interest" description="Disordered" evidence="1">
    <location>
        <begin position="159"/>
        <end position="180"/>
    </location>
</feature>
<feature type="compositionally biased region" description="Polar residues" evidence="1">
    <location>
        <begin position="562"/>
        <end position="573"/>
    </location>
</feature>
<keyword evidence="2" id="KW-0808">Transferase</keyword>
<feature type="region of interest" description="Disordered" evidence="1">
    <location>
        <begin position="562"/>
        <end position="772"/>
    </location>
</feature>
<gene>
    <name evidence="2" type="ORF">PoB_003821700</name>
</gene>
<organism evidence="2 3">
    <name type="scientific">Plakobranchus ocellatus</name>
    <dbReference type="NCBI Taxonomy" id="259542"/>
    <lineage>
        <taxon>Eukaryota</taxon>
        <taxon>Metazoa</taxon>
        <taxon>Spiralia</taxon>
        <taxon>Lophotrochozoa</taxon>
        <taxon>Mollusca</taxon>
        <taxon>Gastropoda</taxon>
        <taxon>Heterobranchia</taxon>
        <taxon>Euthyneura</taxon>
        <taxon>Panpulmonata</taxon>
        <taxon>Sacoglossa</taxon>
        <taxon>Placobranchoidea</taxon>
        <taxon>Plakobranchidae</taxon>
        <taxon>Plakobranchus</taxon>
    </lineage>
</organism>
<feature type="compositionally biased region" description="Polar residues" evidence="1">
    <location>
        <begin position="706"/>
        <end position="721"/>
    </location>
</feature>
<keyword evidence="3" id="KW-1185">Reference proteome</keyword>
<reference evidence="2 3" key="1">
    <citation type="journal article" date="2021" name="Elife">
        <title>Chloroplast acquisition without the gene transfer in kleptoplastic sea slugs, Plakobranchus ocellatus.</title>
        <authorList>
            <person name="Maeda T."/>
            <person name="Takahashi S."/>
            <person name="Yoshida T."/>
            <person name="Shimamura S."/>
            <person name="Takaki Y."/>
            <person name="Nagai Y."/>
            <person name="Toyoda A."/>
            <person name="Suzuki Y."/>
            <person name="Arimoto A."/>
            <person name="Ishii H."/>
            <person name="Satoh N."/>
            <person name="Nishiyama T."/>
            <person name="Hasebe M."/>
            <person name="Maruyama T."/>
            <person name="Minagawa J."/>
            <person name="Obokata J."/>
            <person name="Shigenobu S."/>
        </authorList>
    </citation>
    <scope>NUCLEOTIDE SEQUENCE [LARGE SCALE GENOMIC DNA]</scope>
</reference>
<comment type="caution">
    <text evidence="2">The sequence shown here is derived from an EMBL/GenBank/DDBJ whole genome shotgun (WGS) entry which is preliminary data.</text>
</comment>
<dbReference type="AlphaFoldDB" id="A0AAV4AXC6"/>
<feature type="region of interest" description="Disordered" evidence="1">
    <location>
        <begin position="1"/>
        <end position="22"/>
    </location>
</feature>
<feature type="region of interest" description="Disordered" evidence="1">
    <location>
        <begin position="450"/>
        <end position="510"/>
    </location>
</feature>
<feature type="region of interest" description="Disordered" evidence="1">
    <location>
        <begin position="948"/>
        <end position="1090"/>
    </location>
</feature>
<feature type="compositionally biased region" description="Basic and acidic residues" evidence="1">
    <location>
        <begin position="422"/>
        <end position="436"/>
    </location>
</feature>
<accession>A0AAV4AXC6</accession>
<dbReference type="EMBL" id="BLXT01004326">
    <property type="protein sequence ID" value="GFO11712.1"/>
    <property type="molecule type" value="Genomic_DNA"/>
</dbReference>
<protein>
    <submittedName>
        <fullName evidence="2">Proline-rich receptor-like protein kinase perk9</fullName>
    </submittedName>
</protein>
<feature type="region of interest" description="Disordered" evidence="1">
    <location>
        <begin position="1140"/>
        <end position="1172"/>
    </location>
</feature>
<evidence type="ECO:0000313" key="2">
    <source>
        <dbReference type="EMBL" id="GFO11712.1"/>
    </source>
</evidence>
<feature type="compositionally biased region" description="Polar residues" evidence="1">
    <location>
        <begin position="684"/>
        <end position="699"/>
    </location>
</feature>
<feature type="compositionally biased region" description="Low complexity" evidence="1">
    <location>
        <begin position="724"/>
        <end position="737"/>
    </location>
</feature>
<evidence type="ECO:0000256" key="1">
    <source>
        <dbReference type="SAM" id="MobiDB-lite"/>
    </source>
</evidence>
<evidence type="ECO:0000313" key="3">
    <source>
        <dbReference type="Proteomes" id="UP000735302"/>
    </source>
</evidence>
<keyword evidence="2" id="KW-0418">Kinase</keyword>
<dbReference type="GO" id="GO:0016301">
    <property type="term" value="F:kinase activity"/>
    <property type="evidence" value="ECO:0007669"/>
    <property type="project" value="UniProtKB-KW"/>
</dbReference>
<feature type="region of interest" description="Disordered" evidence="1">
    <location>
        <begin position="829"/>
        <end position="900"/>
    </location>
</feature>
<feature type="compositionally biased region" description="Basic and acidic residues" evidence="1">
    <location>
        <begin position="999"/>
        <end position="1080"/>
    </location>
</feature>
<keyword evidence="2" id="KW-0675">Receptor</keyword>
<feature type="compositionally biased region" description="Basic and acidic residues" evidence="1">
    <location>
        <begin position="396"/>
        <end position="414"/>
    </location>
</feature>
<feature type="compositionally biased region" description="Basic residues" evidence="1">
    <location>
        <begin position="839"/>
        <end position="851"/>
    </location>
</feature>
<proteinExistence type="predicted"/>
<feature type="compositionally biased region" description="Basic and acidic residues" evidence="1">
    <location>
        <begin position="739"/>
        <end position="767"/>
    </location>
</feature>
<feature type="compositionally biased region" description="Basic residues" evidence="1">
    <location>
        <begin position="478"/>
        <end position="496"/>
    </location>
</feature>
<sequence length="1172" mass="130369">MAKTGENTAGKETADKKTAYQEKQNSQLARELGNMFLTQTLPLYKKLYGEVKLTDNPAGTEKEKLAADPLAPAAADTMMPDCFVCSQNEEDCHHSTLSLLLMKAFHLWFRFFLPLMFLRWSVDIALACTVLALALTKDFVRSGPVTTALKVLNSSVHTTERKASSEDQGETAATAEATRRRRSKTSAEDCFILSSVWDVVKYYFLAACSSFLHRLAGLDNEAEAQKSEDTLLKNQPRNGHPLTMAVHVSKKKWLADLVLNRMISKLMDYPVIGLFIEILGFNRQPNLLKKMQKIIKQNANLSELFGNTERQFMPLWISLMYHAYSLHVDFSVLAVGIPNGPPKLLAVVTDITRYLEGDITPYFNRDPLYDEDNDPDYEPEESSEDSLEYADDDELDTTRDDDRRGPGQGKKVDVDSPWFGSKGKENRVDAKQEQTTNEKEVWAIIIGLQGMQKAKPPKRSPQPLDKSDAPTSKDQAKRQRATKPKRKYKAKIKTKSPRLSTEAGARRLDKKLTDEHINCYKSSSREHEMQCKDFMASVTRLLNPMDANNTSVVMPVFMTKPEQQMEASSVSSPDTEHQDLSVQPPASVKATTSSPPNVEHQDLSVQPPARRSVEATTSSPPNVEHQDLSAQPPASVEATTSSPPNVEHQDLSVQPPARRSVEATTSSSPDVEHQDLSVQPPASVETTSSSPDAEQQGLSVQPPASVETTSSSPDTEQQDLSVQPPASGADSDAADAPVMEERADNLADKEGKQETEIKDQEEKHGQVEDEVDPDIAALLASGIQLETVSIRAAHEGAGACSASEVHTRAIFELDDDDYIYPDPADLPLPQSPAVSLSPSKRKRHPSWRVPRRCGWPGHQIVDTINEEDEPTGAGEETGNGNSDGTRSGKEVPQCTCDSYKPNEETVSHIVTEAEGQSKNHAPTTATKLSLFQKNYNKIRSMAEEVFRTTSSLHTDVEDEAKDKDHDQNISKGTLKHSSKKEKAQEKCVGQGNNQNHKSQAHDVKNEQEQAEVKAEVKMDKIKGKDQDQGKKKDNDQDKIKFRREKQDKYLAQNEIHKNEVNKEREKVQAEEEKFKEREASESTDVNTRLTATADQVLQKFKTMMPYMSQHNPIQFSPTPPSGVQKHPLVPFFVLRIARTEQLSKGSNQSNKSDSRDSRVVSSSSDEFLDALE</sequence>
<feature type="compositionally biased region" description="Polar residues" evidence="1">
    <location>
        <begin position="1140"/>
        <end position="1151"/>
    </location>
</feature>
<feature type="compositionally biased region" description="Acidic residues" evidence="1">
    <location>
        <begin position="369"/>
        <end position="395"/>
    </location>
</feature>